<dbReference type="Gene3D" id="3.90.550.10">
    <property type="entry name" value="Spore Coat Polysaccharide Biosynthesis Protein SpsA, Chain A"/>
    <property type="match status" value="1"/>
</dbReference>
<protein>
    <submittedName>
        <fullName evidence="2">Glycosyltransferase involved in cell wall bisynthesis</fullName>
    </submittedName>
</protein>
<dbReference type="Proteomes" id="UP000243065">
    <property type="component" value="Unassembled WGS sequence"/>
</dbReference>
<dbReference type="EMBL" id="CZVU01000015">
    <property type="protein sequence ID" value="CUS98889.1"/>
    <property type="molecule type" value="Genomic_DNA"/>
</dbReference>
<dbReference type="InterPro" id="IPR050256">
    <property type="entry name" value="Glycosyltransferase_2"/>
</dbReference>
<evidence type="ECO:0000313" key="3">
    <source>
        <dbReference type="Proteomes" id="UP000243065"/>
    </source>
</evidence>
<gene>
    <name evidence="2" type="ORF">JGI24_00523</name>
</gene>
<proteinExistence type="predicted"/>
<dbReference type="CDD" id="cd04179">
    <property type="entry name" value="DPM_DPG-synthase_like"/>
    <property type="match status" value="1"/>
</dbReference>
<dbReference type="Pfam" id="PF00535">
    <property type="entry name" value="Glycos_transf_2"/>
    <property type="match status" value="1"/>
</dbReference>
<organism evidence="2 3">
    <name type="scientific">Kryptobacter tengchongensis</name>
    <dbReference type="NCBI Taxonomy" id="1643429"/>
    <lineage>
        <taxon>Bacteria</taxon>
        <taxon>Pseudomonadati</taxon>
        <taxon>Candidatus Kryptoniota</taxon>
        <taxon>Candidatus Kryptobacter</taxon>
    </lineage>
</organism>
<accession>A0A656D3P7</accession>
<dbReference type="OrthoDB" id="9810303at2"/>
<feature type="domain" description="Glycosyltransferase 2-like" evidence="1">
    <location>
        <begin position="6"/>
        <end position="163"/>
    </location>
</feature>
<dbReference type="RefSeq" id="WP_072149983.1">
    <property type="nucleotide sequence ID" value="NZ_CZVU01000015.1"/>
</dbReference>
<evidence type="ECO:0000259" key="1">
    <source>
        <dbReference type="Pfam" id="PF00535"/>
    </source>
</evidence>
<dbReference type="InterPro" id="IPR001173">
    <property type="entry name" value="Glyco_trans_2-like"/>
</dbReference>
<sequence>MNNVCAVIPAYNAERTIGVLIDGIKKYIPLRNIAIIDDGSSDRTSEVALSFGVNVLKLDRNYGKGRALKTGFEFAKLGGYSAVLTLDADLQHDPDEIPKFFDKFNEGFDIVIGNRMGNLKPMPIERIFSNKTTSFLISLRTGHKVPDSQCGFRLINREVIEKIKVKSDGFGFESEFLIKALLAGFKVGFVDIKTIYNGERSYIKHFGDTLKFVSIYLRSFYSNDFLELKNKGEKF</sequence>
<dbReference type="InterPro" id="IPR029044">
    <property type="entry name" value="Nucleotide-diphossugar_trans"/>
</dbReference>
<name>A0A656D3P7_KRYT1</name>
<evidence type="ECO:0000313" key="2">
    <source>
        <dbReference type="EMBL" id="CUS98889.1"/>
    </source>
</evidence>
<dbReference type="SUPFAM" id="SSF53448">
    <property type="entry name" value="Nucleotide-diphospho-sugar transferases"/>
    <property type="match status" value="1"/>
</dbReference>
<dbReference type="GO" id="GO:0016740">
    <property type="term" value="F:transferase activity"/>
    <property type="evidence" value="ECO:0007669"/>
    <property type="project" value="UniProtKB-KW"/>
</dbReference>
<reference evidence="2 3" key="1">
    <citation type="submission" date="2015-11" db="EMBL/GenBank/DDBJ databases">
        <authorList>
            <person name="Varghese N."/>
        </authorList>
    </citation>
    <scope>NUCLEOTIDE SEQUENCE [LARGE SCALE GENOMIC DNA]</scope>
    <source>
        <strain evidence="2 3">JGI-24</strain>
    </source>
</reference>
<dbReference type="AlphaFoldDB" id="A0A656D3P7"/>
<dbReference type="PANTHER" id="PTHR48090">
    <property type="entry name" value="UNDECAPRENYL-PHOSPHATE 4-DEOXY-4-FORMAMIDO-L-ARABINOSE TRANSFERASE-RELATED"/>
    <property type="match status" value="1"/>
</dbReference>
<keyword evidence="3" id="KW-1185">Reference proteome</keyword>
<keyword evidence="2" id="KW-0808">Transferase</keyword>